<comment type="caution">
    <text evidence="2">The sequence shown here is derived from an EMBL/GenBank/DDBJ whole genome shotgun (WGS) entry which is preliminary data.</text>
</comment>
<dbReference type="EMBL" id="JACMRX010000001">
    <property type="protein sequence ID" value="KAF7998086.1"/>
    <property type="molecule type" value="Genomic_DNA"/>
</dbReference>
<proteinExistence type="predicted"/>
<keyword evidence="3" id="KW-1185">Reference proteome</keyword>
<protein>
    <recommendedName>
        <fullName evidence="1">MATH domain-containing protein</fullName>
    </recommendedName>
</protein>
<evidence type="ECO:0000313" key="3">
    <source>
        <dbReference type="Proteomes" id="UP000639338"/>
    </source>
</evidence>
<dbReference type="Gene3D" id="1.25.40.420">
    <property type="match status" value="1"/>
</dbReference>
<dbReference type="Gene3D" id="2.60.210.10">
    <property type="entry name" value="Apoptosis, Tumor Necrosis Factor Receptor Associated Protein 2, Chain A"/>
    <property type="match status" value="1"/>
</dbReference>
<dbReference type="Proteomes" id="UP000639338">
    <property type="component" value="Unassembled WGS sequence"/>
</dbReference>
<reference evidence="2 3" key="1">
    <citation type="submission" date="2020-08" db="EMBL/GenBank/DDBJ databases">
        <title>Aphidius gifuensis genome sequencing and assembly.</title>
        <authorList>
            <person name="Du Z."/>
        </authorList>
    </citation>
    <scope>NUCLEOTIDE SEQUENCE [LARGE SCALE GENOMIC DNA]</scope>
    <source>
        <strain evidence="2">YNYX2018</strain>
        <tissue evidence="2">Adults</tissue>
    </source>
</reference>
<dbReference type="PROSITE" id="PS50144">
    <property type="entry name" value="MATH"/>
    <property type="match status" value="1"/>
</dbReference>
<dbReference type="Pfam" id="PF22486">
    <property type="entry name" value="MATH_2"/>
    <property type="match status" value="1"/>
</dbReference>
<evidence type="ECO:0000313" key="2">
    <source>
        <dbReference type="EMBL" id="KAF7998086.1"/>
    </source>
</evidence>
<accession>A0A834Y7R5</accession>
<organism evidence="2 3">
    <name type="scientific">Aphidius gifuensis</name>
    <name type="common">Parasitoid wasp</name>
    <dbReference type="NCBI Taxonomy" id="684658"/>
    <lineage>
        <taxon>Eukaryota</taxon>
        <taxon>Metazoa</taxon>
        <taxon>Ecdysozoa</taxon>
        <taxon>Arthropoda</taxon>
        <taxon>Hexapoda</taxon>
        <taxon>Insecta</taxon>
        <taxon>Pterygota</taxon>
        <taxon>Neoptera</taxon>
        <taxon>Endopterygota</taxon>
        <taxon>Hymenoptera</taxon>
        <taxon>Apocrita</taxon>
        <taxon>Ichneumonoidea</taxon>
        <taxon>Braconidae</taxon>
        <taxon>Aphidiinae</taxon>
        <taxon>Aphidius</taxon>
    </lineage>
</organism>
<dbReference type="PANTHER" id="PTHR26379">
    <property type="entry name" value="BTB/POZ AND MATH DOMAIN-CONTAINING PROTEIN 1"/>
    <property type="match status" value="1"/>
</dbReference>
<dbReference type="OrthoDB" id="7693331at2759"/>
<evidence type="ECO:0000259" key="1">
    <source>
        <dbReference type="PROSITE" id="PS50144"/>
    </source>
</evidence>
<dbReference type="InterPro" id="IPR008974">
    <property type="entry name" value="TRAF-like"/>
</dbReference>
<feature type="domain" description="MATH" evidence="1">
    <location>
        <begin position="13"/>
        <end position="143"/>
    </location>
</feature>
<dbReference type="InterPro" id="IPR045005">
    <property type="entry name" value="BPM1-6"/>
</dbReference>
<dbReference type="PANTHER" id="PTHR26379:SF187">
    <property type="entry name" value="OS07G0655300 PROTEIN"/>
    <property type="match status" value="1"/>
</dbReference>
<gene>
    <name evidence="2" type="ORF">HCN44_009484</name>
</gene>
<dbReference type="SUPFAM" id="SSF49599">
    <property type="entry name" value="TRAF domain-like"/>
    <property type="match status" value="1"/>
</dbReference>
<dbReference type="CDD" id="cd00121">
    <property type="entry name" value="MATH"/>
    <property type="match status" value="1"/>
</dbReference>
<name>A0A834Y7R5_APHGI</name>
<dbReference type="AlphaFoldDB" id="A0A834Y7R5"/>
<dbReference type="GO" id="GO:0016567">
    <property type="term" value="P:protein ubiquitination"/>
    <property type="evidence" value="ECO:0007669"/>
    <property type="project" value="InterPro"/>
</dbReference>
<dbReference type="InterPro" id="IPR002083">
    <property type="entry name" value="MATH/TRAF_dom"/>
</dbReference>
<sequence length="253" mass="29155">MLAIDDLDQTETNGTWKWKIKQFSQYKTQCQAIFSPTFGPNKSKDFFLIIFPNGDTESVKNYVGVFVCFVDKSVSKKITKNQLKFKFSLLTSDMKIKYEREDYYPAGTSTTSWGYPCFIKRSFLFNKSNAYLPNDCLTISCQIIQSLDPTIRQHKTIINIPDNHHEKILETMIKDKNVGDIVTIKIGDDKFRIYKTDLYDAQQLKKATINFIICHLRQVITTNGYALIKQANPSLGCEVLETFITKISNIVYT</sequence>